<keyword evidence="5" id="KW-1185">Reference proteome</keyword>
<evidence type="ECO:0000256" key="2">
    <source>
        <dbReference type="RuleBase" id="RU362039"/>
    </source>
</evidence>
<comment type="similarity">
    <text evidence="1 2">Belongs to the metallophosphoesterase superfamily. YfcE family.</text>
</comment>
<dbReference type="RefSeq" id="WP_055739095.1">
    <property type="nucleotide sequence ID" value="NZ_JAAIWL010000037.1"/>
</dbReference>
<dbReference type="PATRIC" id="fig|157838.3.peg.1669"/>
<comment type="cofactor">
    <cofactor evidence="2">
        <name>a divalent metal cation</name>
        <dbReference type="ChEBI" id="CHEBI:60240"/>
    </cofactor>
</comment>
<dbReference type="Pfam" id="PF12850">
    <property type="entry name" value="Metallophos_2"/>
    <property type="match status" value="1"/>
</dbReference>
<dbReference type="InterPro" id="IPR024654">
    <property type="entry name" value="Calcineurin-like_PHP_lpxH"/>
</dbReference>
<dbReference type="SUPFAM" id="SSF56300">
    <property type="entry name" value="Metallo-dependent phosphatases"/>
    <property type="match status" value="1"/>
</dbReference>
<evidence type="ECO:0000259" key="3">
    <source>
        <dbReference type="Pfam" id="PF12850"/>
    </source>
</evidence>
<reference evidence="4 5" key="1">
    <citation type="submission" date="2015-09" db="EMBL/GenBank/DDBJ databases">
        <title>Genome sequencing project for genomic taxonomy and phylogenomics of Bacillus-like bacteria.</title>
        <authorList>
            <person name="Liu B."/>
            <person name="Wang J."/>
            <person name="Zhu Y."/>
            <person name="Liu G."/>
            <person name="Chen Q."/>
            <person name="Chen Z."/>
            <person name="Lan J."/>
            <person name="Che J."/>
            <person name="Ge C."/>
            <person name="Shi H."/>
            <person name="Pan Z."/>
            <person name="Liu X."/>
        </authorList>
    </citation>
    <scope>NUCLEOTIDE SEQUENCE [LARGE SCALE GENOMIC DNA]</scope>
    <source>
        <strain evidence="4 5">LMG 18435</strain>
    </source>
</reference>
<dbReference type="PANTHER" id="PTHR11124">
    <property type="entry name" value="VACUOLAR SORTING PROTEIN VPS29"/>
    <property type="match status" value="1"/>
</dbReference>
<accession>A0A0Q3TH82</accession>
<dbReference type="AlphaFoldDB" id="A0A0Q3TH82"/>
<dbReference type="Gene3D" id="3.60.21.10">
    <property type="match status" value="1"/>
</dbReference>
<dbReference type="EC" id="3.1.4.-" evidence="2"/>
<feature type="domain" description="Calcineurin-like phosphoesterase" evidence="3">
    <location>
        <begin position="1"/>
        <end position="144"/>
    </location>
</feature>
<keyword evidence="2" id="KW-0479">Metal-binding</keyword>
<dbReference type="GO" id="GO:0046872">
    <property type="term" value="F:metal ion binding"/>
    <property type="evidence" value="ECO:0007669"/>
    <property type="project" value="UniProtKB-KW"/>
</dbReference>
<dbReference type="NCBIfam" id="TIGR00040">
    <property type="entry name" value="yfcE"/>
    <property type="match status" value="1"/>
</dbReference>
<dbReference type="InterPro" id="IPR041802">
    <property type="entry name" value="MPP_YfcE"/>
</dbReference>
<dbReference type="InterPro" id="IPR029052">
    <property type="entry name" value="Metallo-depent_PP-like"/>
</dbReference>
<gene>
    <name evidence="4" type="ORF">AN964_07590</name>
</gene>
<proteinExistence type="inferred from homology"/>
<dbReference type="OrthoDB" id="9800565at2"/>
<evidence type="ECO:0000313" key="4">
    <source>
        <dbReference type="EMBL" id="KQL53368.1"/>
    </source>
</evidence>
<name>A0A0Q3TH82_9BACI</name>
<dbReference type="STRING" id="157838.AN964_07590"/>
<protein>
    <recommendedName>
        <fullName evidence="2">Phosphoesterase</fullName>
        <ecNumber evidence="2">3.1.4.-</ecNumber>
    </recommendedName>
</protein>
<dbReference type="InterPro" id="IPR000979">
    <property type="entry name" value="Phosphodiesterase_MJ0936/Vps29"/>
</dbReference>
<comment type="caution">
    <text evidence="4">The sequence shown here is derived from an EMBL/GenBank/DDBJ whole genome shotgun (WGS) entry which is preliminary data.</text>
</comment>
<dbReference type="CDD" id="cd00841">
    <property type="entry name" value="MPP_YfcE"/>
    <property type="match status" value="1"/>
</dbReference>
<sequence length="169" mass="19194">MKLLVVSDSHGLTSELVDIKKEYQHKVDAMIHCGDSELPADSEEMQGFIGVRGNCDYDRSYPLDMTEMIKGNTIFVTHGHHYNVKMTLMNLSYKAKEVGADFVFFGHSHALGAEIIDGTLFLNPGSIFMPRGRLEKTYAIIEKDQNQITTKFFTSNHQELLPLRHQFVL</sequence>
<dbReference type="Proteomes" id="UP000051888">
    <property type="component" value="Unassembled WGS sequence"/>
</dbReference>
<evidence type="ECO:0000313" key="5">
    <source>
        <dbReference type="Proteomes" id="UP000051888"/>
    </source>
</evidence>
<evidence type="ECO:0000256" key="1">
    <source>
        <dbReference type="ARBA" id="ARBA00008950"/>
    </source>
</evidence>
<dbReference type="EMBL" id="LJJC01000004">
    <property type="protein sequence ID" value="KQL53368.1"/>
    <property type="molecule type" value="Genomic_DNA"/>
</dbReference>
<dbReference type="GO" id="GO:0016787">
    <property type="term" value="F:hydrolase activity"/>
    <property type="evidence" value="ECO:0007669"/>
    <property type="project" value="UniProtKB-UniRule"/>
</dbReference>
<organism evidence="4 5">
    <name type="scientific">Heyndrickxia shackletonii</name>
    <dbReference type="NCBI Taxonomy" id="157838"/>
    <lineage>
        <taxon>Bacteria</taxon>
        <taxon>Bacillati</taxon>
        <taxon>Bacillota</taxon>
        <taxon>Bacilli</taxon>
        <taxon>Bacillales</taxon>
        <taxon>Bacillaceae</taxon>
        <taxon>Heyndrickxia</taxon>
    </lineage>
</organism>